<reference evidence="2 3" key="1">
    <citation type="journal article" date="2016" name="Int. J. Syst. Evol. Microbiol.">
        <title>Oceanobacillus halophilus sp. nov., a novel moderately halophilic bacterium from a hypersaline lake.</title>
        <authorList>
            <person name="Amoozegar M.A."/>
            <person name="Bagheri M."/>
            <person name="Makhdoumi A."/>
            <person name="Nikou M.M."/>
            <person name="Fazeli S.A.S."/>
            <person name="Schumann P."/>
            <person name="Sproer C."/>
            <person name="Sanchez-Porro C."/>
            <person name="Ventosa A."/>
        </authorList>
    </citation>
    <scope>NUCLEOTIDE SEQUENCE [LARGE SCALE GENOMIC DNA]</scope>
    <source>
        <strain evidence="2 3">DSM 23996</strain>
    </source>
</reference>
<proteinExistence type="predicted"/>
<comment type="caution">
    <text evidence="2">The sequence shown here is derived from an EMBL/GenBank/DDBJ whole genome shotgun (WGS) entry which is preliminary data.</text>
</comment>
<evidence type="ECO:0000256" key="1">
    <source>
        <dbReference type="SAM" id="MobiDB-lite"/>
    </source>
</evidence>
<organism evidence="2 3">
    <name type="scientific">Oceanobacillus halophilus</name>
    <dbReference type="NCBI Taxonomy" id="930130"/>
    <lineage>
        <taxon>Bacteria</taxon>
        <taxon>Bacillati</taxon>
        <taxon>Bacillota</taxon>
        <taxon>Bacilli</taxon>
        <taxon>Bacillales</taxon>
        <taxon>Bacillaceae</taxon>
        <taxon>Oceanobacillus</taxon>
    </lineage>
</organism>
<dbReference type="AlphaFoldDB" id="A0A495A0L5"/>
<evidence type="ECO:0000313" key="2">
    <source>
        <dbReference type="EMBL" id="RKQ32973.1"/>
    </source>
</evidence>
<dbReference type="Pfam" id="PF13217">
    <property type="entry name" value="DUF4025"/>
    <property type="match status" value="1"/>
</dbReference>
<protein>
    <submittedName>
        <fullName evidence="2">DUF4025 domain-containing protein</fullName>
    </submittedName>
</protein>
<keyword evidence="3" id="KW-1185">Reference proteome</keyword>
<evidence type="ECO:0000313" key="3">
    <source>
        <dbReference type="Proteomes" id="UP000269301"/>
    </source>
</evidence>
<dbReference type="Proteomes" id="UP000269301">
    <property type="component" value="Unassembled WGS sequence"/>
</dbReference>
<dbReference type="EMBL" id="RBZP01000008">
    <property type="protein sequence ID" value="RKQ32973.1"/>
    <property type="molecule type" value="Genomic_DNA"/>
</dbReference>
<feature type="compositionally biased region" description="Basic and acidic residues" evidence="1">
    <location>
        <begin position="47"/>
        <end position="71"/>
    </location>
</feature>
<name>A0A495A0L5_9BACI</name>
<sequence length="71" mass="8206">MLKKNSGKAKTVAEKTYQYSDYYSDDQLSKGMAVTHEQVSDTYMEGTADREADHTNQRDDNSQEENIPRKR</sequence>
<dbReference type="InterPro" id="IPR025100">
    <property type="entry name" value="DUF4025"/>
</dbReference>
<feature type="region of interest" description="Disordered" evidence="1">
    <location>
        <begin position="33"/>
        <end position="71"/>
    </location>
</feature>
<dbReference type="OrthoDB" id="2476089at2"/>
<dbReference type="RefSeq" id="WP_121204510.1">
    <property type="nucleotide sequence ID" value="NZ_RBZP01000008.1"/>
</dbReference>
<accession>A0A495A0L5</accession>
<gene>
    <name evidence="2" type="ORF">D8M06_11280</name>
</gene>